<dbReference type="GeneID" id="16073854"/>
<feature type="region of interest" description="Disordered" evidence="1">
    <location>
        <begin position="59"/>
        <end position="78"/>
    </location>
</feature>
<reference evidence="2" key="1">
    <citation type="submission" date="2009-08" db="EMBL/GenBank/DDBJ databases">
        <title>Annotation of Salpingoeca rosetta.</title>
        <authorList>
            <consortium name="The Broad Institute Genome Sequencing Platform"/>
            <person name="Russ C."/>
            <person name="Cuomo C."/>
            <person name="Burger G."/>
            <person name="Gray M.W."/>
            <person name="Holland P.W.H."/>
            <person name="King N."/>
            <person name="Lang F.B.F."/>
            <person name="Roger A.J."/>
            <person name="Ruiz-Trillo I."/>
            <person name="Young S.K."/>
            <person name="Zeng Q."/>
            <person name="Gargeya S."/>
            <person name="Alvarado L."/>
            <person name="Berlin A."/>
            <person name="Chapman S.B."/>
            <person name="Chen Z."/>
            <person name="Freedman E."/>
            <person name="Gellesch M."/>
            <person name="Goldberg J."/>
            <person name="Griggs A."/>
            <person name="Gujja S."/>
            <person name="Heilman E."/>
            <person name="Heiman D."/>
            <person name="Howarth C."/>
            <person name="Mehta T."/>
            <person name="Neiman D."/>
            <person name="Pearson M."/>
            <person name="Roberts A."/>
            <person name="Saif S."/>
            <person name="Shea T."/>
            <person name="Shenoy N."/>
            <person name="Sisk P."/>
            <person name="Stolte C."/>
            <person name="Sykes S."/>
            <person name="White J."/>
            <person name="Yandava C."/>
            <person name="Haas B."/>
            <person name="Nusbaum C."/>
            <person name="Birren B."/>
        </authorList>
    </citation>
    <scope>NUCLEOTIDE SEQUENCE [LARGE SCALE GENOMIC DNA]</scope>
    <source>
        <strain evidence="2">ATCC 50818</strain>
    </source>
</reference>
<dbReference type="InParanoid" id="F2UCS2"/>
<evidence type="ECO:0000313" key="3">
    <source>
        <dbReference type="Proteomes" id="UP000007799"/>
    </source>
</evidence>
<keyword evidence="3" id="KW-1185">Reference proteome</keyword>
<evidence type="ECO:0000313" key="2">
    <source>
        <dbReference type="EMBL" id="EGD74379.1"/>
    </source>
</evidence>
<sequence>MIPFVVSGVRFVLSLRNWLMSLTDPTSGGGTGGWWVSGVGAGSGAQYFNLLDFDTRDLDENTSSSSSNARGGSAGDSVGVDMEAFVEERYRRDERARSVLARRPSHQRQLEAPPQHAALTSS</sequence>
<dbReference type="Proteomes" id="UP000007799">
    <property type="component" value="Unassembled WGS sequence"/>
</dbReference>
<evidence type="ECO:0000256" key="1">
    <source>
        <dbReference type="SAM" id="MobiDB-lite"/>
    </source>
</evidence>
<organism evidence="3">
    <name type="scientific">Salpingoeca rosetta (strain ATCC 50818 / BSB-021)</name>
    <dbReference type="NCBI Taxonomy" id="946362"/>
    <lineage>
        <taxon>Eukaryota</taxon>
        <taxon>Choanoflagellata</taxon>
        <taxon>Craspedida</taxon>
        <taxon>Salpingoecidae</taxon>
        <taxon>Salpingoeca</taxon>
    </lineage>
</organism>
<gene>
    <name evidence="2" type="ORF">PTSG_06390</name>
</gene>
<dbReference type="AlphaFoldDB" id="F2UCS2"/>
<feature type="region of interest" description="Disordered" evidence="1">
    <location>
        <begin position="96"/>
        <end position="122"/>
    </location>
</feature>
<feature type="compositionally biased region" description="Low complexity" evidence="1">
    <location>
        <begin position="63"/>
        <end position="77"/>
    </location>
</feature>
<dbReference type="RefSeq" id="XP_004993279.1">
    <property type="nucleotide sequence ID" value="XM_004993222.1"/>
</dbReference>
<accession>F2UCS2</accession>
<name>F2UCS2_SALR5</name>
<protein>
    <submittedName>
        <fullName evidence="2">Uncharacterized protein</fullName>
    </submittedName>
</protein>
<proteinExistence type="predicted"/>
<dbReference type="EMBL" id="GL832968">
    <property type="protein sequence ID" value="EGD74379.1"/>
    <property type="molecule type" value="Genomic_DNA"/>
</dbReference>
<dbReference type="KEGG" id="sre:PTSG_06390"/>